<dbReference type="Proteomes" id="UP000198297">
    <property type="component" value="Unassembled WGS sequence"/>
</dbReference>
<reference evidence="1 2" key="1">
    <citation type="submission" date="2017-06" db="EMBL/GenBank/DDBJ databases">
        <authorList>
            <person name="Kim H.J."/>
            <person name="Triplett B.A."/>
        </authorList>
    </citation>
    <scope>NUCLEOTIDE SEQUENCE [LARGE SCALE GENOMIC DNA]</scope>
    <source>
        <strain evidence="1 2">DSM 19316</strain>
    </source>
</reference>
<organism evidence="1 2">
    <name type="scientific">Halorubrum ezzemoulense</name>
    <name type="common">Halorubrum chaoviator</name>
    <dbReference type="NCBI Taxonomy" id="337243"/>
    <lineage>
        <taxon>Archaea</taxon>
        <taxon>Methanobacteriati</taxon>
        <taxon>Methanobacteriota</taxon>
        <taxon>Stenosarchaea group</taxon>
        <taxon>Halobacteria</taxon>
        <taxon>Halobacteriales</taxon>
        <taxon>Haloferacaceae</taxon>
        <taxon>Halorubrum</taxon>
    </lineage>
</organism>
<dbReference type="EMBL" id="FZNK01000035">
    <property type="protein sequence ID" value="SNR79649.1"/>
    <property type="molecule type" value="Genomic_DNA"/>
</dbReference>
<gene>
    <name evidence="1" type="ORF">SAMN06266787_1354</name>
</gene>
<protein>
    <submittedName>
        <fullName evidence="1">Uncharacterized protein</fullName>
    </submittedName>
</protein>
<sequence>MSDWITVWVTAQTVFSAATRMSVPRSKLETEWLVSLKAIFDRLVCAAKSY</sequence>
<evidence type="ECO:0000313" key="2">
    <source>
        <dbReference type="Proteomes" id="UP000198297"/>
    </source>
</evidence>
<name>A0A238Z9B1_HALEZ</name>
<accession>A0A238Z9B1</accession>
<dbReference type="AlphaFoldDB" id="A0A238Z9B1"/>
<evidence type="ECO:0000313" key="1">
    <source>
        <dbReference type="EMBL" id="SNR79649.1"/>
    </source>
</evidence>
<proteinExistence type="predicted"/>